<reference evidence="2 3" key="1">
    <citation type="submission" date="2018-04" db="EMBL/GenBank/DDBJ databases">
        <title>Genomic Encyclopedia of Type Strains, Phase IV (KMG-IV): sequencing the most valuable type-strain genomes for metagenomic binning, comparative biology and taxonomic classification.</title>
        <authorList>
            <person name="Goeker M."/>
        </authorList>
    </citation>
    <scope>NUCLEOTIDE SEQUENCE [LARGE SCALE GENOMIC DNA]</scope>
    <source>
        <strain evidence="2 3">DSM 14823</strain>
    </source>
</reference>
<accession>A0A2U1AYH3</accession>
<evidence type="ECO:0000256" key="1">
    <source>
        <dbReference type="SAM" id="SignalP"/>
    </source>
</evidence>
<gene>
    <name evidence="2" type="ORF">C8D82_1144</name>
</gene>
<sequence>MVMKKILVVAAVAAVALLAVGIYTSLPAQADNSGNSQLFTPGRYALVEGEINVATLSQQGGRNGNEQKVMFKVDTTTGQVWVLQLGIVAPNDPTVNSAVWAPVSNSGGFTPFGQGGNISPIDPPQPQM</sequence>
<keyword evidence="3" id="KW-1185">Reference proteome</keyword>
<protein>
    <submittedName>
        <fullName evidence="2">Uncharacterized protein</fullName>
    </submittedName>
</protein>
<dbReference type="EMBL" id="QEKH01000014">
    <property type="protein sequence ID" value="PVY41391.1"/>
    <property type="molecule type" value="Genomic_DNA"/>
</dbReference>
<evidence type="ECO:0000313" key="3">
    <source>
        <dbReference type="Proteomes" id="UP000245959"/>
    </source>
</evidence>
<keyword evidence="1" id="KW-0732">Signal</keyword>
<evidence type="ECO:0000313" key="2">
    <source>
        <dbReference type="EMBL" id="PVY41391.1"/>
    </source>
</evidence>
<proteinExistence type="predicted"/>
<dbReference type="Proteomes" id="UP000245959">
    <property type="component" value="Unassembled WGS sequence"/>
</dbReference>
<name>A0A2U1AYH3_9BACT</name>
<dbReference type="AlphaFoldDB" id="A0A2U1AYH3"/>
<feature type="signal peptide" evidence="1">
    <location>
        <begin position="1"/>
        <end position="30"/>
    </location>
</feature>
<feature type="chain" id="PRO_5015434373" evidence="1">
    <location>
        <begin position="31"/>
        <end position="128"/>
    </location>
</feature>
<comment type="caution">
    <text evidence="2">The sequence shown here is derived from an EMBL/GenBank/DDBJ whole genome shotgun (WGS) entry which is preliminary data.</text>
</comment>
<organism evidence="2 3">
    <name type="scientific">Victivallis vadensis</name>
    <dbReference type="NCBI Taxonomy" id="172901"/>
    <lineage>
        <taxon>Bacteria</taxon>
        <taxon>Pseudomonadati</taxon>
        <taxon>Lentisphaerota</taxon>
        <taxon>Lentisphaeria</taxon>
        <taxon>Victivallales</taxon>
        <taxon>Victivallaceae</taxon>
        <taxon>Victivallis</taxon>
    </lineage>
</organism>
<dbReference type="RefSeq" id="WP_419647213.1">
    <property type="nucleotide sequence ID" value="NZ_DBFNGS010000713.1"/>
</dbReference>